<evidence type="ECO:0000313" key="3">
    <source>
        <dbReference type="Proteomes" id="UP001497602"/>
    </source>
</evidence>
<gene>
    <name evidence="2" type="ORF">T190115A13A_140001</name>
</gene>
<protein>
    <recommendedName>
        <fullName evidence="4">Peptidase S74 domain-containing protein</fullName>
    </recommendedName>
</protein>
<proteinExistence type="predicted"/>
<feature type="coiled-coil region" evidence="1">
    <location>
        <begin position="454"/>
        <end position="491"/>
    </location>
</feature>
<evidence type="ECO:0000313" key="2">
    <source>
        <dbReference type="EMBL" id="CAL2105234.1"/>
    </source>
</evidence>
<keyword evidence="3" id="KW-1185">Reference proteome</keyword>
<comment type="caution">
    <text evidence="2">The sequence shown here is derived from an EMBL/GenBank/DDBJ whole genome shotgun (WGS) entry which is preliminary data.</text>
</comment>
<sequence>MKTKIKIAVIAMMGISFGVKGQDYIPKTGGAFKGKITIENPSFNQHLQLKRLENGFNNIWGVTLAGGSSTNTLTFTAENSSVYDYSTRLHISALKSIFGQNDNEWDLGKQDKRFKNLYIGNIDVAGNVGIGTANPRQKLELYNSNVFNSNMEYQSQDHILLSSSYKNVGEFFGGITWDSGGRRRASIAATREHSDADFVGLAFFTQGKDGPGPYKESMRISHSGNVGIGIPEPFTNLQIHSASSDSRIALTNNHSGSNVSDGFVLINESDSEVHFLNRENTSLKFSTNGKERVRVAADGNLGVGTDNPGARLEIKSDESKFIKLHRPQVAKKGHIGYGTANDGGVYIGTDDSQYSLWVQQNGHVGIGTYHPGAWKLAVNGKIRAKEIKVETGWSDFVFYDDYKLPTLEEVESHIKEKGHLKDIPSAKEVEENGVFLGEMDSKLLQKIEELTLYTIDQDKEIKALKKQNAKIEQQQKEINELKALVNKLLKAKN</sequence>
<reference evidence="2 3" key="1">
    <citation type="submission" date="2024-05" db="EMBL/GenBank/DDBJ databases">
        <authorList>
            <person name="Duchaud E."/>
        </authorList>
    </citation>
    <scope>NUCLEOTIDE SEQUENCE [LARGE SCALE GENOMIC DNA]</scope>
    <source>
        <strain evidence="2">Ena-SAMPLE-TAB-13-05-2024-13:56:06:370-140305</strain>
    </source>
</reference>
<dbReference type="Proteomes" id="UP001497602">
    <property type="component" value="Unassembled WGS sequence"/>
</dbReference>
<name>A0ABM9PI04_9FLAO</name>
<evidence type="ECO:0000256" key="1">
    <source>
        <dbReference type="SAM" id="Coils"/>
    </source>
</evidence>
<dbReference type="EMBL" id="CAXJRC010000005">
    <property type="protein sequence ID" value="CAL2105234.1"/>
    <property type="molecule type" value="Genomic_DNA"/>
</dbReference>
<dbReference type="RefSeq" id="WP_348737075.1">
    <property type="nucleotide sequence ID" value="NZ_CAXJRC010000005.1"/>
</dbReference>
<evidence type="ECO:0008006" key="4">
    <source>
        <dbReference type="Google" id="ProtNLM"/>
    </source>
</evidence>
<organism evidence="2 3">
    <name type="scientific">Tenacibaculum vairaonense</name>
    <dbReference type="NCBI Taxonomy" id="3137860"/>
    <lineage>
        <taxon>Bacteria</taxon>
        <taxon>Pseudomonadati</taxon>
        <taxon>Bacteroidota</taxon>
        <taxon>Flavobacteriia</taxon>
        <taxon>Flavobacteriales</taxon>
        <taxon>Flavobacteriaceae</taxon>
        <taxon>Tenacibaculum</taxon>
    </lineage>
</organism>
<accession>A0ABM9PI04</accession>
<keyword evidence="1" id="KW-0175">Coiled coil</keyword>